<dbReference type="InterPro" id="IPR006224">
    <property type="entry name" value="PsdUridine_synth_RluA-like_CS"/>
</dbReference>
<evidence type="ECO:0000313" key="9">
    <source>
        <dbReference type="EMBL" id="MBB5183601.1"/>
    </source>
</evidence>
<dbReference type="SUPFAM" id="SSF55120">
    <property type="entry name" value="Pseudouridine synthase"/>
    <property type="match status" value="1"/>
</dbReference>
<comment type="function">
    <text evidence="7">Responsible for synthesis of pseudouridine from uracil.</text>
</comment>
<feature type="domain" description="RNA-binding S4" evidence="8">
    <location>
        <begin position="15"/>
        <end position="71"/>
    </location>
</feature>
<dbReference type="SUPFAM" id="SSF55174">
    <property type="entry name" value="Alpha-L RNA-binding motif"/>
    <property type="match status" value="1"/>
</dbReference>
<name>A0A7W8CY96_9FIRM</name>
<dbReference type="GO" id="GO:0000455">
    <property type="term" value="P:enzyme-directed rRNA pseudouridine synthesis"/>
    <property type="evidence" value="ECO:0007669"/>
    <property type="project" value="TreeGrafter"/>
</dbReference>
<sequence>MEKYEFRVTAAQAGQRLDKTAADVLPCSRTRIRELIDGQLIKVNGEWEKASYKVKTDDEIFAQVPPDEELEVKPEPMDLDIVYEDSDLIVINKPTGMVVHPAPGHYEHTLVNGLLAHCTDLSGINGTIRPGIVHRIDKDTSGLLVAAKNDHAHQALSAQLADKTCRREYLAIVHHPFSNLYGTIDAPIGRDVKDRQKMAVTAKNSKPAVTHFEVLENFKDYALVRCQLETGRTHQIRVHMAYIDHPVAGDPKYGYRKTIPADGQLLHAYQLTFVHPTTGETMTFHADMPEEMQKVLQQLREGIL</sequence>
<proteinExistence type="inferred from homology"/>
<evidence type="ECO:0000313" key="10">
    <source>
        <dbReference type="Proteomes" id="UP000539953"/>
    </source>
</evidence>
<dbReference type="EMBL" id="JACHHK010000006">
    <property type="protein sequence ID" value="MBB5183601.1"/>
    <property type="molecule type" value="Genomic_DNA"/>
</dbReference>
<feature type="active site" evidence="5">
    <location>
        <position position="137"/>
    </location>
</feature>
<evidence type="ECO:0000256" key="6">
    <source>
        <dbReference type="PROSITE-ProRule" id="PRU00182"/>
    </source>
</evidence>
<dbReference type="AlphaFoldDB" id="A0A7W8CY96"/>
<protein>
    <recommendedName>
        <fullName evidence="7">Pseudouridine synthase</fullName>
        <ecNumber evidence="7">5.4.99.-</ecNumber>
    </recommendedName>
</protein>
<dbReference type="GO" id="GO:0120159">
    <property type="term" value="F:rRNA pseudouridine synthase activity"/>
    <property type="evidence" value="ECO:0007669"/>
    <property type="project" value="UniProtKB-ARBA"/>
</dbReference>
<dbReference type="PANTHER" id="PTHR21600:SF44">
    <property type="entry name" value="RIBOSOMAL LARGE SUBUNIT PSEUDOURIDINE SYNTHASE D"/>
    <property type="match status" value="1"/>
</dbReference>
<organism evidence="9 10">
    <name type="scientific">Catenisphaera adipataccumulans</name>
    <dbReference type="NCBI Taxonomy" id="700500"/>
    <lineage>
        <taxon>Bacteria</taxon>
        <taxon>Bacillati</taxon>
        <taxon>Bacillota</taxon>
        <taxon>Erysipelotrichia</taxon>
        <taxon>Erysipelotrichales</taxon>
        <taxon>Erysipelotrichaceae</taxon>
        <taxon>Catenisphaera</taxon>
    </lineage>
</organism>
<dbReference type="GO" id="GO:0003723">
    <property type="term" value="F:RNA binding"/>
    <property type="evidence" value="ECO:0007669"/>
    <property type="project" value="UniProtKB-KW"/>
</dbReference>
<evidence type="ECO:0000256" key="7">
    <source>
        <dbReference type="RuleBase" id="RU362028"/>
    </source>
</evidence>
<evidence type="ECO:0000256" key="3">
    <source>
        <dbReference type="ARBA" id="ARBA00022884"/>
    </source>
</evidence>
<dbReference type="PANTHER" id="PTHR21600">
    <property type="entry name" value="MITOCHONDRIAL RNA PSEUDOURIDINE SYNTHASE"/>
    <property type="match status" value="1"/>
</dbReference>
<evidence type="ECO:0000256" key="2">
    <source>
        <dbReference type="ARBA" id="ARBA00010876"/>
    </source>
</evidence>
<dbReference type="RefSeq" id="WP_183328900.1">
    <property type="nucleotide sequence ID" value="NZ_JACHHK010000006.1"/>
</dbReference>
<dbReference type="EC" id="5.4.99.-" evidence="7"/>
<dbReference type="PROSITE" id="PS01129">
    <property type="entry name" value="PSI_RLU"/>
    <property type="match status" value="1"/>
</dbReference>
<dbReference type="NCBIfam" id="TIGR00005">
    <property type="entry name" value="rluA_subfam"/>
    <property type="match status" value="1"/>
</dbReference>
<dbReference type="FunFam" id="3.30.2350.10:FF:000006">
    <property type="entry name" value="Pseudouridine synthase"/>
    <property type="match status" value="1"/>
</dbReference>
<dbReference type="InterPro" id="IPR050188">
    <property type="entry name" value="RluA_PseudoU_synthase"/>
</dbReference>
<keyword evidence="10" id="KW-1185">Reference proteome</keyword>
<dbReference type="Pfam" id="PF00849">
    <property type="entry name" value="PseudoU_synth_2"/>
    <property type="match status" value="1"/>
</dbReference>
<dbReference type="Pfam" id="PF01479">
    <property type="entry name" value="S4"/>
    <property type="match status" value="1"/>
</dbReference>
<evidence type="ECO:0000256" key="5">
    <source>
        <dbReference type="PIRSR" id="PIRSR606225-1"/>
    </source>
</evidence>
<gene>
    <name evidence="9" type="ORF">HNQ47_001636</name>
</gene>
<dbReference type="CDD" id="cd02869">
    <property type="entry name" value="PseudoU_synth_RluA_like"/>
    <property type="match status" value="1"/>
</dbReference>
<keyword evidence="3 6" id="KW-0694">RNA-binding</keyword>
<dbReference type="InterPro" id="IPR036986">
    <property type="entry name" value="S4_RNA-bd_sf"/>
</dbReference>
<dbReference type="Proteomes" id="UP000539953">
    <property type="component" value="Unassembled WGS sequence"/>
</dbReference>
<comment type="caution">
    <text evidence="9">The sequence shown here is derived from an EMBL/GenBank/DDBJ whole genome shotgun (WGS) entry which is preliminary data.</text>
</comment>
<evidence type="ECO:0000256" key="4">
    <source>
        <dbReference type="ARBA" id="ARBA00023235"/>
    </source>
</evidence>
<dbReference type="Gene3D" id="3.30.2350.10">
    <property type="entry name" value="Pseudouridine synthase"/>
    <property type="match status" value="1"/>
</dbReference>
<dbReference type="InterPro" id="IPR020103">
    <property type="entry name" value="PsdUridine_synth_cat_dom_sf"/>
</dbReference>
<dbReference type="CDD" id="cd00165">
    <property type="entry name" value="S4"/>
    <property type="match status" value="1"/>
</dbReference>
<dbReference type="PROSITE" id="PS50889">
    <property type="entry name" value="S4"/>
    <property type="match status" value="1"/>
</dbReference>
<evidence type="ECO:0000259" key="8">
    <source>
        <dbReference type="SMART" id="SM00363"/>
    </source>
</evidence>
<keyword evidence="4 7" id="KW-0413">Isomerase</keyword>
<comment type="similarity">
    <text evidence="2 7">Belongs to the pseudouridine synthase RluA family.</text>
</comment>
<dbReference type="InterPro" id="IPR002942">
    <property type="entry name" value="S4_RNA-bd"/>
</dbReference>
<reference evidence="9 10" key="1">
    <citation type="submission" date="2020-08" db="EMBL/GenBank/DDBJ databases">
        <title>Genomic Encyclopedia of Type Strains, Phase IV (KMG-IV): sequencing the most valuable type-strain genomes for metagenomic binning, comparative biology and taxonomic classification.</title>
        <authorList>
            <person name="Goeker M."/>
        </authorList>
    </citation>
    <scope>NUCLEOTIDE SEQUENCE [LARGE SCALE GENOMIC DNA]</scope>
    <source>
        <strain evidence="9 10">DSM 25799</strain>
    </source>
</reference>
<accession>A0A7W8CY96</accession>
<comment type="catalytic activity">
    <reaction evidence="1 7">
        <text>a uridine in RNA = a pseudouridine in RNA</text>
        <dbReference type="Rhea" id="RHEA:48348"/>
        <dbReference type="Rhea" id="RHEA-COMP:12068"/>
        <dbReference type="Rhea" id="RHEA-COMP:12069"/>
        <dbReference type="ChEBI" id="CHEBI:65314"/>
        <dbReference type="ChEBI" id="CHEBI:65315"/>
    </reaction>
</comment>
<dbReference type="Gene3D" id="3.10.290.10">
    <property type="entry name" value="RNA-binding S4 domain"/>
    <property type="match status" value="1"/>
</dbReference>
<evidence type="ECO:0000256" key="1">
    <source>
        <dbReference type="ARBA" id="ARBA00000073"/>
    </source>
</evidence>
<dbReference type="SMART" id="SM00363">
    <property type="entry name" value="S4"/>
    <property type="match status" value="1"/>
</dbReference>
<dbReference type="InterPro" id="IPR006145">
    <property type="entry name" value="PsdUridine_synth_RsuA/RluA"/>
</dbReference>
<dbReference type="InterPro" id="IPR006225">
    <property type="entry name" value="PsdUridine_synth_RluC/D"/>
</dbReference>